<dbReference type="HOGENOM" id="CLU_2420129_0_0_2"/>
<dbReference type="EMBL" id="CP001933">
    <property type="protein sequence ID" value="ADD07214.1"/>
    <property type="molecule type" value="Genomic_DNA"/>
</dbReference>
<organism evidence="1 2">
    <name type="scientific">Natrialba magadii (strain ATCC 43099 / DSM 3394 / CCM 3739 / CIP 104546 / IAM 13178 / JCM 8861 / NBRC 102185 / NCIMB 2190 / MS3)</name>
    <name type="common">Natronobacterium magadii</name>
    <dbReference type="NCBI Taxonomy" id="547559"/>
    <lineage>
        <taxon>Archaea</taxon>
        <taxon>Methanobacteriati</taxon>
        <taxon>Methanobacteriota</taxon>
        <taxon>Stenosarchaea group</taxon>
        <taxon>Halobacteria</taxon>
        <taxon>Halobacteriales</taxon>
        <taxon>Natrialbaceae</taxon>
        <taxon>Natrialba</taxon>
    </lineage>
</organism>
<dbReference type="KEGG" id="nmg:Nmag_3667"/>
<keyword evidence="2" id="KW-1185">Reference proteome</keyword>
<proteinExistence type="predicted"/>
<reference evidence="1 2" key="2">
    <citation type="journal article" date="2012" name="BMC Genomics">
        <title>A comparative genomics perspective on the genetic content of the alkaliphilic haloarchaeon Natrialba magadii ATCC 43099T.</title>
        <authorList>
            <person name="Siddaramappa S."/>
            <person name="Challacombe J.F."/>
            <person name="Decastro R.E."/>
            <person name="Pfeiffer F."/>
            <person name="Sastre D.E."/>
            <person name="Gimenez M.I."/>
            <person name="Paggi R.A."/>
            <person name="Detter J.C."/>
            <person name="Davenport K.W."/>
            <person name="Goodwin L.A."/>
            <person name="Kyrpides N."/>
            <person name="Tapia R."/>
            <person name="Pitluck S."/>
            <person name="Lucas S."/>
            <person name="Woyke T."/>
            <person name="Maupin-Furlow J.A."/>
        </authorList>
    </citation>
    <scope>NUCLEOTIDE SEQUENCE [LARGE SCALE GENOMIC DNA]</scope>
    <source>
        <strain evidence="2">ATCC 43099 / DSM 3394 / CCM 3739 / CIP 104546 / IAM 13178 / JCM 8861 / NBRC 102185 / NCIMB 2190 / MS3</strain>
    </source>
</reference>
<geneLocation type="plasmid" evidence="1 2">
    <name>pNMAG01</name>
</geneLocation>
<name>D3T0V5_NATMM</name>
<accession>D3T0V5</accession>
<evidence type="ECO:0000313" key="2">
    <source>
        <dbReference type="Proteomes" id="UP000001879"/>
    </source>
</evidence>
<sequence>MSEVPPQLQTFDIAETDSIVREYLQAECLNHPTRGPYIKTRVLYEGVEAEIDDRFSIELFGLFCESRSYLEKWSRGYNGSYRYRILQEQLR</sequence>
<protein>
    <submittedName>
        <fullName evidence="1">Uncharacterized protein</fullName>
    </submittedName>
</protein>
<dbReference type="Proteomes" id="UP000001879">
    <property type="component" value="Plasmid pNMAG01"/>
</dbReference>
<gene>
    <name evidence="1" type="ordered locus">Nmag_3667</name>
</gene>
<evidence type="ECO:0000313" key="1">
    <source>
        <dbReference type="EMBL" id="ADD07214.1"/>
    </source>
</evidence>
<dbReference type="AlphaFoldDB" id="D3T0V5"/>
<keyword evidence="1" id="KW-0614">Plasmid</keyword>
<reference evidence="2" key="1">
    <citation type="submission" date="2010-02" db="EMBL/GenBank/DDBJ databases">
        <title>Complete sequence of plasmid 1 of Natrialba magadii ATCC 43099.</title>
        <authorList>
            <consortium name="US DOE Joint Genome Institute"/>
            <person name="Lucas S."/>
            <person name="Copeland A."/>
            <person name="Lapidus A."/>
            <person name="Cheng J.-F."/>
            <person name="Bruce D."/>
            <person name="Goodwin L."/>
            <person name="Pitluck S."/>
            <person name="Davenport K."/>
            <person name="Saunders E."/>
            <person name="Detter J.C."/>
            <person name="Han C."/>
            <person name="Tapia R."/>
            <person name="Land M."/>
            <person name="Hauser L."/>
            <person name="Kyrpides N."/>
            <person name="Mikhailova N."/>
            <person name="De Castro R.E."/>
            <person name="Maupin-Furlow J.A."/>
            <person name="Woyke T."/>
        </authorList>
    </citation>
    <scope>NUCLEOTIDE SEQUENCE [LARGE SCALE GENOMIC DNA]</scope>
    <source>
        <strain evidence="2">ATCC 43099 / DSM 3394 / CCM 3739 / CIP 104546 / IAM 13178 / JCM 8861 / NBRC 102185 / NCIMB 2190 / MS3</strain>
        <plasmid evidence="2">pNMAG01</plasmid>
    </source>
</reference>